<feature type="transmembrane region" description="Helical" evidence="1">
    <location>
        <begin position="16"/>
        <end position="36"/>
    </location>
</feature>
<keyword evidence="1" id="KW-1133">Transmembrane helix</keyword>
<dbReference type="AlphaFoldDB" id="A0A5B7HNT6"/>
<evidence type="ECO:0000313" key="3">
    <source>
        <dbReference type="Proteomes" id="UP000324222"/>
    </source>
</evidence>
<protein>
    <submittedName>
        <fullName evidence="2">Uncharacterized protein</fullName>
    </submittedName>
</protein>
<keyword evidence="3" id="KW-1185">Reference proteome</keyword>
<name>A0A5B7HNT6_PORTR</name>
<evidence type="ECO:0000256" key="1">
    <source>
        <dbReference type="SAM" id="Phobius"/>
    </source>
</evidence>
<dbReference type="Proteomes" id="UP000324222">
    <property type="component" value="Unassembled WGS sequence"/>
</dbReference>
<dbReference type="EMBL" id="VSRR010030992">
    <property type="protein sequence ID" value="MPC70358.1"/>
    <property type="molecule type" value="Genomic_DNA"/>
</dbReference>
<comment type="caution">
    <text evidence="2">The sequence shown here is derived from an EMBL/GenBank/DDBJ whole genome shotgun (WGS) entry which is preliminary data.</text>
</comment>
<proteinExistence type="predicted"/>
<evidence type="ECO:0000313" key="2">
    <source>
        <dbReference type="EMBL" id="MPC70358.1"/>
    </source>
</evidence>
<reference evidence="2 3" key="1">
    <citation type="submission" date="2019-05" db="EMBL/GenBank/DDBJ databases">
        <title>Another draft genome of Portunus trituberculatus and its Hox gene families provides insights of decapod evolution.</title>
        <authorList>
            <person name="Jeong J.-H."/>
            <person name="Song I."/>
            <person name="Kim S."/>
            <person name="Choi T."/>
            <person name="Kim D."/>
            <person name="Ryu S."/>
            <person name="Kim W."/>
        </authorList>
    </citation>
    <scope>NUCLEOTIDE SEQUENCE [LARGE SCALE GENOMIC DNA]</scope>
    <source>
        <tissue evidence="2">Muscle</tissue>
    </source>
</reference>
<sequence length="97" mass="10811">MTLDAEVCGGVARRWWWWWCLANVANGCVGFLLPAFTPASGKALRCTEQERWTPAESEAQSCVIQVRECNGVIFVSVLLVMGVKQRTATRHSVKGKR</sequence>
<organism evidence="2 3">
    <name type="scientific">Portunus trituberculatus</name>
    <name type="common">Swimming crab</name>
    <name type="synonym">Neptunus trituberculatus</name>
    <dbReference type="NCBI Taxonomy" id="210409"/>
    <lineage>
        <taxon>Eukaryota</taxon>
        <taxon>Metazoa</taxon>
        <taxon>Ecdysozoa</taxon>
        <taxon>Arthropoda</taxon>
        <taxon>Crustacea</taxon>
        <taxon>Multicrustacea</taxon>
        <taxon>Malacostraca</taxon>
        <taxon>Eumalacostraca</taxon>
        <taxon>Eucarida</taxon>
        <taxon>Decapoda</taxon>
        <taxon>Pleocyemata</taxon>
        <taxon>Brachyura</taxon>
        <taxon>Eubrachyura</taxon>
        <taxon>Portunoidea</taxon>
        <taxon>Portunidae</taxon>
        <taxon>Portuninae</taxon>
        <taxon>Portunus</taxon>
    </lineage>
</organism>
<keyword evidence="1" id="KW-0812">Transmembrane</keyword>
<gene>
    <name evidence="2" type="ORF">E2C01_064603</name>
</gene>
<keyword evidence="1" id="KW-0472">Membrane</keyword>
<accession>A0A5B7HNT6</accession>